<dbReference type="InterPro" id="IPR036390">
    <property type="entry name" value="WH_DNA-bd_sf"/>
</dbReference>
<accession>A0A2N7VCZ6</accession>
<dbReference type="PRINTS" id="PR00778">
    <property type="entry name" value="HTHARSR"/>
</dbReference>
<dbReference type="GO" id="GO:0046686">
    <property type="term" value="P:response to cadmium ion"/>
    <property type="evidence" value="ECO:0007669"/>
    <property type="project" value="TreeGrafter"/>
</dbReference>
<gene>
    <name evidence="2" type="ORF">C0Z18_28805</name>
</gene>
<comment type="caution">
    <text evidence="2">The sequence shown here is derived from an EMBL/GenBank/DDBJ whole genome shotgun (WGS) entry which is preliminary data.</text>
</comment>
<dbReference type="GO" id="GO:0097063">
    <property type="term" value="F:cadmium ion sensor activity"/>
    <property type="evidence" value="ECO:0007669"/>
    <property type="project" value="TreeGrafter"/>
</dbReference>
<sequence length="254" mass="27038">MALQPNLTSAAFLIADPARSAMLMSLVDGRARPAGELAYAAGVTAQTASSHLAKLLAGGLLTVETEGRHRYYRLAGPHVAHALEILASIGPEQPVRRRPIDAGSERLLFARCCYDHLAGRLGVAVTQALVTRDYLRSEADKRFEVTTAGADWFTRLGLDLASMKPGRRGIARQCLDWTEREHHVAGPLGTRLLGALCEHGWLIRSNASRAVQVTPKGAALLRETLGIDAAALMRAAAAGHRDDTGSAAECACAS</sequence>
<dbReference type="EMBL" id="PNYA01000036">
    <property type="protein sequence ID" value="PMS15033.1"/>
    <property type="molecule type" value="Genomic_DNA"/>
</dbReference>
<dbReference type="RefSeq" id="WP_102648853.1">
    <property type="nucleotide sequence ID" value="NZ_PNYA01000036.1"/>
</dbReference>
<proteinExistence type="predicted"/>
<dbReference type="PROSITE" id="PS50987">
    <property type="entry name" value="HTH_ARSR_2"/>
    <property type="match status" value="1"/>
</dbReference>
<dbReference type="InterPro" id="IPR011991">
    <property type="entry name" value="ArsR-like_HTH"/>
</dbReference>
<protein>
    <submittedName>
        <fullName evidence="2">Transcriptional regulator</fullName>
    </submittedName>
</protein>
<evidence type="ECO:0000313" key="3">
    <source>
        <dbReference type="Proteomes" id="UP000235616"/>
    </source>
</evidence>
<dbReference type="GO" id="GO:0032791">
    <property type="term" value="F:lead ion binding"/>
    <property type="evidence" value="ECO:0007669"/>
    <property type="project" value="TreeGrafter"/>
</dbReference>
<evidence type="ECO:0000259" key="1">
    <source>
        <dbReference type="PROSITE" id="PS50987"/>
    </source>
</evidence>
<dbReference type="Gene3D" id="1.10.10.10">
    <property type="entry name" value="Winged helix-like DNA-binding domain superfamily/Winged helix DNA-binding domain"/>
    <property type="match status" value="1"/>
</dbReference>
<feature type="domain" description="HTH arsR-type" evidence="1">
    <location>
        <begin position="1"/>
        <end position="94"/>
    </location>
</feature>
<dbReference type="OrthoDB" id="9797716at2"/>
<dbReference type="SMART" id="SM00418">
    <property type="entry name" value="HTH_ARSR"/>
    <property type="match status" value="1"/>
</dbReference>
<dbReference type="Pfam" id="PF12840">
    <property type="entry name" value="HTH_20"/>
    <property type="match status" value="1"/>
</dbReference>
<dbReference type="InterPro" id="IPR036388">
    <property type="entry name" value="WH-like_DNA-bd_sf"/>
</dbReference>
<dbReference type="AlphaFoldDB" id="A0A2N7VCZ6"/>
<dbReference type="Proteomes" id="UP000235616">
    <property type="component" value="Unassembled WGS sequence"/>
</dbReference>
<dbReference type="CDD" id="cd00090">
    <property type="entry name" value="HTH_ARSR"/>
    <property type="match status" value="1"/>
</dbReference>
<organism evidence="2 3">
    <name type="scientific">Trinickia dabaoshanensis</name>
    <dbReference type="NCBI Taxonomy" id="564714"/>
    <lineage>
        <taxon>Bacteria</taxon>
        <taxon>Pseudomonadati</taxon>
        <taxon>Pseudomonadota</taxon>
        <taxon>Betaproteobacteria</taxon>
        <taxon>Burkholderiales</taxon>
        <taxon>Burkholderiaceae</taxon>
        <taxon>Trinickia</taxon>
    </lineage>
</organism>
<dbReference type="InterPro" id="IPR052543">
    <property type="entry name" value="HTH_Metal-responsive_Reg"/>
</dbReference>
<dbReference type="InterPro" id="IPR001845">
    <property type="entry name" value="HTH_ArsR_DNA-bd_dom"/>
</dbReference>
<evidence type="ECO:0000313" key="2">
    <source>
        <dbReference type="EMBL" id="PMS15033.1"/>
    </source>
</evidence>
<dbReference type="PANTHER" id="PTHR39168">
    <property type="entry name" value="TRANSCRIPTIONAL REGULATOR-RELATED"/>
    <property type="match status" value="1"/>
</dbReference>
<dbReference type="SUPFAM" id="SSF46785">
    <property type="entry name" value="Winged helix' DNA-binding domain"/>
    <property type="match status" value="1"/>
</dbReference>
<dbReference type="PANTHER" id="PTHR39168:SF1">
    <property type="entry name" value="TRANSCRIPTIONAL REGULATORY PROTEIN"/>
    <property type="match status" value="1"/>
</dbReference>
<name>A0A2N7VCZ6_9BURK</name>
<keyword evidence="3" id="KW-1185">Reference proteome</keyword>
<dbReference type="GO" id="GO:0010288">
    <property type="term" value="P:response to lead ion"/>
    <property type="evidence" value="ECO:0007669"/>
    <property type="project" value="TreeGrafter"/>
</dbReference>
<dbReference type="GO" id="GO:0003677">
    <property type="term" value="F:DNA binding"/>
    <property type="evidence" value="ECO:0007669"/>
    <property type="project" value="TreeGrafter"/>
</dbReference>
<dbReference type="GO" id="GO:0003700">
    <property type="term" value="F:DNA-binding transcription factor activity"/>
    <property type="evidence" value="ECO:0007669"/>
    <property type="project" value="InterPro"/>
</dbReference>
<reference evidence="2 3" key="1">
    <citation type="submission" date="2018-01" db="EMBL/GenBank/DDBJ databases">
        <title>Whole genome analyses suggest that Burkholderia sensu lato contains two further novel genera in the rhizoxinica-symbiotica group Mycetohabitans gen. nov., and Trinickia gen. nov.: implications for the evolution of diazotrophy and nodulation in the Burkholderiaceae.</title>
        <authorList>
            <person name="Estrada-de los Santos P."/>
            <person name="Palmer M."/>
            <person name="Chavez-Ramirez B."/>
            <person name="Beukes C."/>
            <person name="Steenkamp E.T."/>
            <person name="Hirsch A.M."/>
            <person name="Manyaka P."/>
            <person name="Maluk M."/>
            <person name="Lafos M."/>
            <person name="Crook M."/>
            <person name="Gross E."/>
            <person name="Simon M.F."/>
            <person name="Bueno dos Reis Junior F."/>
            <person name="Poole P.S."/>
            <person name="Venter S.N."/>
            <person name="James E.K."/>
        </authorList>
    </citation>
    <scope>NUCLEOTIDE SEQUENCE [LARGE SCALE GENOMIC DNA]</scope>
    <source>
        <strain evidence="2 3">GIMN1.004</strain>
    </source>
</reference>